<name>A0A2H0FD71_9BACT</name>
<reference evidence="1 2" key="1">
    <citation type="submission" date="2017-09" db="EMBL/GenBank/DDBJ databases">
        <title>Depth-based differentiation of microbial function through sediment-hosted aquifers and enrichment of novel symbionts in the deep terrestrial subsurface.</title>
        <authorList>
            <person name="Probst A.J."/>
            <person name="Ladd B."/>
            <person name="Jarett J.K."/>
            <person name="Geller-Mcgrath D.E."/>
            <person name="Sieber C.M."/>
            <person name="Emerson J.B."/>
            <person name="Anantharaman K."/>
            <person name="Thomas B.C."/>
            <person name="Malmstrom R."/>
            <person name="Stieglmeier M."/>
            <person name="Klingl A."/>
            <person name="Woyke T."/>
            <person name="Ryan C.M."/>
            <person name="Banfield J.F."/>
        </authorList>
    </citation>
    <scope>NUCLEOTIDE SEQUENCE [LARGE SCALE GENOMIC DNA]</scope>
    <source>
        <strain evidence="1">CG18_big_fil_WC_8_21_14_2_50_37_10</strain>
    </source>
</reference>
<organism evidence="1 2">
    <name type="scientific">Candidatus Nealsonbacteria bacterium CG18_big_fil_WC_8_21_14_2_50_37_10</name>
    <dbReference type="NCBI Taxonomy" id="1974717"/>
    <lineage>
        <taxon>Bacteria</taxon>
        <taxon>Candidatus Nealsoniibacteriota</taxon>
    </lineage>
</organism>
<proteinExistence type="predicted"/>
<evidence type="ECO:0000313" key="1">
    <source>
        <dbReference type="EMBL" id="PIQ04656.1"/>
    </source>
</evidence>
<dbReference type="AlphaFoldDB" id="A0A2H0FD71"/>
<dbReference type="Proteomes" id="UP000230778">
    <property type="component" value="Unassembled WGS sequence"/>
</dbReference>
<accession>A0A2H0FD71</accession>
<dbReference type="EMBL" id="PCUC01000173">
    <property type="protein sequence ID" value="PIQ04656.1"/>
    <property type="molecule type" value="Genomic_DNA"/>
</dbReference>
<evidence type="ECO:0000313" key="2">
    <source>
        <dbReference type="Proteomes" id="UP000230778"/>
    </source>
</evidence>
<sequence length="136" mass="16514">MNNAYQSKRTRISGTSFKEIEKNALTIFKTIKRKTKRTSYVRSKYFRKEKVFLSIFWGHLYEKSEKDKTRRLKLFDCALDLIQNSTRNPTTRENFQKKDELLHRFHGETKHNEKFTVQIKENKRTKRKDFVSVYPN</sequence>
<comment type="caution">
    <text evidence="1">The sequence shown here is derived from an EMBL/GenBank/DDBJ whole genome shotgun (WGS) entry which is preliminary data.</text>
</comment>
<protein>
    <submittedName>
        <fullName evidence="1">Uncharacterized protein</fullName>
    </submittedName>
</protein>
<gene>
    <name evidence="1" type="ORF">COW72_03320</name>
</gene>